<comment type="caution">
    <text evidence="4">The sequence shown here is derived from an EMBL/GenBank/DDBJ whole genome shotgun (WGS) entry which is preliminary data.</text>
</comment>
<evidence type="ECO:0000313" key="5">
    <source>
        <dbReference type="Proteomes" id="UP000549517"/>
    </source>
</evidence>
<dbReference type="SUPFAM" id="SSF53850">
    <property type="entry name" value="Periplasmic binding protein-like II"/>
    <property type="match status" value="1"/>
</dbReference>
<reference evidence="4 5" key="1">
    <citation type="submission" date="2020-05" db="EMBL/GenBank/DDBJ databases">
        <title>MicrobeNet Type strains.</title>
        <authorList>
            <person name="Nicholson A.C."/>
        </authorList>
    </citation>
    <scope>NUCLEOTIDE SEQUENCE [LARGE SCALE GENOMIC DNA]</scope>
    <source>
        <strain evidence="4 5">CCUG 46604</strain>
    </source>
</reference>
<dbReference type="EMBL" id="JABEMC010000007">
    <property type="protein sequence ID" value="NNG79830.1"/>
    <property type="molecule type" value="Genomic_DNA"/>
</dbReference>
<name>A0A849AVB5_9MICO</name>
<evidence type="ECO:0000259" key="3">
    <source>
        <dbReference type="Pfam" id="PF00496"/>
    </source>
</evidence>
<evidence type="ECO:0000313" key="4">
    <source>
        <dbReference type="EMBL" id="NNG79830.1"/>
    </source>
</evidence>
<dbReference type="PIRSF" id="PIRSF002741">
    <property type="entry name" value="MppA"/>
    <property type="match status" value="1"/>
</dbReference>
<dbReference type="Gene3D" id="3.10.105.10">
    <property type="entry name" value="Dipeptide-binding Protein, Domain 3"/>
    <property type="match status" value="1"/>
</dbReference>
<evidence type="ECO:0000256" key="1">
    <source>
        <dbReference type="ARBA" id="ARBA00022729"/>
    </source>
</evidence>
<dbReference type="InterPro" id="IPR000914">
    <property type="entry name" value="SBP_5_dom"/>
</dbReference>
<dbReference type="GO" id="GO:0042597">
    <property type="term" value="C:periplasmic space"/>
    <property type="evidence" value="ECO:0007669"/>
    <property type="project" value="UniProtKB-ARBA"/>
</dbReference>
<dbReference type="PANTHER" id="PTHR30290:SF38">
    <property type="entry name" value="D,D-DIPEPTIDE-BINDING PERIPLASMIC PROTEIN DDPA-RELATED"/>
    <property type="match status" value="1"/>
</dbReference>
<dbReference type="GO" id="GO:1904680">
    <property type="term" value="F:peptide transmembrane transporter activity"/>
    <property type="evidence" value="ECO:0007669"/>
    <property type="project" value="TreeGrafter"/>
</dbReference>
<dbReference type="InterPro" id="IPR039424">
    <property type="entry name" value="SBP_5"/>
</dbReference>
<keyword evidence="1 2" id="KW-0732">Signal</keyword>
<dbReference type="Gene3D" id="3.40.190.10">
    <property type="entry name" value="Periplasmic binding protein-like II"/>
    <property type="match status" value="1"/>
</dbReference>
<dbReference type="GO" id="GO:0015833">
    <property type="term" value="P:peptide transport"/>
    <property type="evidence" value="ECO:0007669"/>
    <property type="project" value="TreeGrafter"/>
</dbReference>
<dbReference type="Proteomes" id="UP000549517">
    <property type="component" value="Unassembled WGS sequence"/>
</dbReference>
<dbReference type="AlphaFoldDB" id="A0A849AVB5"/>
<feature type="signal peptide" evidence="2">
    <location>
        <begin position="1"/>
        <end position="30"/>
    </location>
</feature>
<dbReference type="Pfam" id="PF00496">
    <property type="entry name" value="SBP_bac_5"/>
    <property type="match status" value="1"/>
</dbReference>
<evidence type="ECO:0000256" key="2">
    <source>
        <dbReference type="SAM" id="SignalP"/>
    </source>
</evidence>
<sequence length="518" mass="56579">MSTHRPRLLRVLAIAATAAVLAVSGCGAKASDPTSEFHYALNAQPPLLDPLLSTATATAEVARLMFEPLLTQDADFQVQPHIAESWEESDDGKTTTFTIREGLTFHSGAPVTAEDVEASLDRWMEISGVGQQFFAGADVEVVGDREVAVHTPEKMYTLLYFLSDPGQMTAIMPKKVIDETPAEGLTEFVGTGPFVFDTWRTDQYIQLHRFEDYQSPEGEPSGLAGHREAKSDTLIIDLVTDSSTRLAGLQTGEYDAAAGIPFDNSGLLEKDTTLQSIVGENGFNGVAFNKKAGIMADNTMRNAVAAALDHEDIQLAAFAADEFYDVNGAISLPGQQFYTEAGLELFNQQDPDLAKQLMEEAGYNGEPVRILTSREYEDHYNSAVVVEENLKKAGFNTQMVVVDWATLLSMRADENAFELFTTGWSVNAVPVTQVFLLGSWPGWTDDDELSQAMNELTFAADDEAAAEANDRLQTRVYEYRPIIKYGNKRTIVGASVDAEGVQFVPGAGIVLWNAHMTK</sequence>
<feature type="domain" description="Solute-binding protein family 5" evidence="3">
    <location>
        <begin position="77"/>
        <end position="430"/>
    </location>
</feature>
<accession>A0A849AVB5</accession>
<dbReference type="GO" id="GO:0043190">
    <property type="term" value="C:ATP-binding cassette (ABC) transporter complex"/>
    <property type="evidence" value="ECO:0007669"/>
    <property type="project" value="InterPro"/>
</dbReference>
<gene>
    <name evidence="4" type="ORF">HLA91_10695</name>
</gene>
<dbReference type="PROSITE" id="PS51257">
    <property type="entry name" value="PROKAR_LIPOPROTEIN"/>
    <property type="match status" value="1"/>
</dbReference>
<dbReference type="RefSeq" id="WP_170274655.1">
    <property type="nucleotide sequence ID" value="NZ_BAAAKH010000005.1"/>
</dbReference>
<proteinExistence type="predicted"/>
<dbReference type="PANTHER" id="PTHR30290">
    <property type="entry name" value="PERIPLASMIC BINDING COMPONENT OF ABC TRANSPORTER"/>
    <property type="match status" value="1"/>
</dbReference>
<feature type="chain" id="PRO_5032283732" evidence="2">
    <location>
        <begin position="31"/>
        <end position="518"/>
    </location>
</feature>
<dbReference type="InterPro" id="IPR030678">
    <property type="entry name" value="Peptide/Ni-bd"/>
</dbReference>
<protein>
    <submittedName>
        <fullName evidence="4">ABC transporter substrate-binding protein</fullName>
    </submittedName>
</protein>
<organism evidence="4 5">
    <name type="scientific">Brevibacterium luteolum</name>
    <dbReference type="NCBI Taxonomy" id="199591"/>
    <lineage>
        <taxon>Bacteria</taxon>
        <taxon>Bacillati</taxon>
        <taxon>Actinomycetota</taxon>
        <taxon>Actinomycetes</taxon>
        <taxon>Micrococcales</taxon>
        <taxon>Brevibacteriaceae</taxon>
        <taxon>Brevibacterium</taxon>
    </lineage>
</organism>